<dbReference type="InterPro" id="IPR014290">
    <property type="entry name" value="SUF_FeS_clus_asmbl_reg"/>
</dbReference>
<dbReference type="EMBL" id="WOTH01000007">
    <property type="protein sequence ID" value="NHO53411.1"/>
    <property type="molecule type" value="Genomic_DNA"/>
</dbReference>
<sequence>MLRLSKLADYAVLTLVELGRHEDVVTSSAIATGTGVPEPTVAKVLKTLAANGLVVSQRGARGGYRLAMPQRDISIARVIAAVDGPIALTACVNGGAGCDNGADCALYGSWEVVNEAIRAALAGISIARMAEMSASARRPCVGPALPDETAVREKKTATETVGALGG</sequence>
<dbReference type="SUPFAM" id="SSF46785">
    <property type="entry name" value="Winged helix' DNA-binding domain"/>
    <property type="match status" value="1"/>
</dbReference>
<dbReference type="GO" id="GO:0003700">
    <property type="term" value="F:DNA-binding transcription factor activity"/>
    <property type="evidence" value="ECO:0007669"/>
    <property type="project" value="TreeGrafter"/>
</dbReference>
<dbReference type="NCBIfam" id="TIGR02944">
    <property type="entry name" value="suf_reg_Xantho"/>
    <property type="match status" value="1"/>
</dbReference>
<dbReference type="Proteomes" id="UP000597459">
    <property type="component" value="Unassembled WGS sequence"/>
</dbReference>
<dbReference type="PROSITE" id="PS51197">
    <property type="entry name" value="HTH_RRF2_2"/>
    <property type="match status" value="1"/>
</dbReference>
<keyword evidence="2" id="KW-1185">Reference proteome</keyword>
<evidence type="ECO:0000313" key="1">
    <source>
        <dbReference type="EMBL" id="NHO53411.1"/>
    </source>
</evidence>
<dbReference type="Pfam" id="PF02082">
    <property type="entry name" value="Rrf2"/>
    <property type="match status" value="1"/>
</dbReference>
<comment type="caution">
    <text evidence="1">The sequence shown here is derived from an EMBL/GenBank/DDBJ whole genome shotgun (WGS) entry which is preliminary data.</text>
</comment>
<organism evidence="1 2">
    <name type="scientific">Acetobacter estunensis</name>
    <dbReference type="NCBI Taxonomy" id="104097"/>
    <lineage>
        <taxon>Bacteria</taxon>
        <taxon>Pseudomonadati</taxon>
        <taxon>Pseudomonadota</taxon>
        <taxon>Alphaproteobacteria</taxon>
        <taxon>Acetobacterales</taxon>
        <taxon>Acetobacteraceae</taxon>
        <taxon>Acetobacter</taxon>
    </lineage>
</organism>
<dbReference type="PANTHER" id="PTHR33221:SF2">
    <property type="entry name" value="TRANSCRIPTIONAL REGULATOR"/>
    <property type="match status" value="1"/>
</dbReference>
<evidence type="ECO:0000313" key="2">
    <source>
        <dbReference type="Proteomes" id="UP000597459"/>
    </source>
</evidence>
<reference evidence="1" key="1">
    <citation type="submission" date="2019-11" db="EMBL/GenBank/DDBJ databases">
        <title>Description of new Acetobacter species.</title>
        <authorList>
            <person name="Cleenwerck I."/>
            <person name="Sombolestani A.S."/>
        </authorList>
    </citation>
    <scope>NUCLEOTIDE SEQUENCE</scope>
    <source>
        <strain evidence="1">LMG 1626</strain>
    </source>
</reference>
<dbReference type="Gene3D" id="1.10.10.10">
    <property type="entry name" value="Winged helix-like DNA-binding domain superfamily/Winged helix DNA-binding domain"/>
    <property type="match status" value="1"/>
</dbReference>
<dbReference type="InterPro" id="IPR000944">
    <property type="entry name" value="Tscrpt_reg_Rrf2"/>
</dbReference>
<accession>A0A967B747</accession>
<dbReference type="NCBIfam" id="TIGR00738">
    <property type="entry name" value="rrf2_super"/>
    <property type="match status" value="1"/>
</dbReference>
<dbReference type="PANTHER" id="PTHR33221">
    <property type="entry name" value="WINGED HELIX-TURN-HELIX TRANSCRIPTIONAL REGULATOR, RRF2 FAMILY"/>
    <property type="match status" value="1"/>
</dbReference>
<name>A0A967B747_9PROT</name>
<dbReference type="InterPro" id="IPR036390">
    <property type="entry name" value="WH_DNA-bd_sf"/>
</dbReference>
<dbReference type="GO" id="GO:0005829">
    <property type="term" value="C:cytosol"/>
    <property type="evidence" value="ECO:0007669"/>
    <property type="project" value="TreeGrafter"/>
</dbReference>
<proteinExistence type="predicted"/>
<protein>
    <submittedName>
        <fullName evidence="1">SUF system Fe-S cluster assembly regulator</fullName>
    </submittedName>
</protein>
<dbReference type="PROSITE" id="PS01332">
    <property type="entry name" value="HTH_RRF2_1"/>
    <property type="match status" value="1"/>
</dbReference>
<gene>
    <name evidence="1" type="ORF">GOB87_05460</name>
</gene>
<dbReference type="InterPro" id="IPR030489">
    <property type="entry name" value="TR_Rrf2-type_CS"/>
</dbReference>
<dbReference type="RefSeq" id="WP_166313598.1">
    <property type="nucleotide sequence ID" value="NZ_WOTH01000007.1"/>
</dbReference>
<dbReference type="InterPro" id="IPR036388">
    <property type="entry name" value="WH-like_DNA-bd_sf"/>
</dbReference>
<dbReference type="AlphaFoldDB" id="A0A967B747"/>